<evidence type="ECO:0008006" key="4">
    <source>
        <dbReference type="Google" id="ProtNLM"/>
    </source>
</evidence>
<proteinExistence type="predicted"/>
<reference evidence="2 3" key="1">
    <citation type="journal article" date="2024" name="Nat. Commun.">
        <title>Phylogenomics reveals the evolutionary origins of lichenization in chlorophyte algae.</title>
        <authorList>
            <person name="Puginier C."/>
            <person name="Libourel C."/>
            <person name="Otte J."/>
            <person name="Skaloud P."/>
            <person name="Haon M."/>
            <person name="Grisel S."/>
            <person name="Petersen M."/>
            <person name="Berrin J.G."/>
            <person name="Delaux P.M."/>
            <person name="Dal Grande F."/>
            <person name="Keller J."/>
        </authorList>
    </citation>
    <scope>NUCLEOTIDE SEQUENCE [LARGE SCALE GENOMIC DNA]</scope>
    <source>
        <strain evidence="2 3">SAG 245.80</strain>
    </source>
</reference>
<evidence type="ECO:0000313" key="2">
    <source>
        <dbReference type="EMBL" id="KAK9821234.1"/>
    </source>
</evidence>
<dbReference type="Proteomes" id="UP001445335">
    <property type="component" value="Unassembled WGS sequence"/>
</dbReference>
<evidence type="ECO:0000256" key="1">
    <source>
        <dbReference type="SAM" id="MobiDB-lite"/>
    </source>
</evidence>
<name>A0AAW1QIM2_9CHLO</name>
<feature type="compositionally biased region" description="Basic and acidic residues" evidence="1">
    <location>
        <begin position="45"/>
        <end position="62"/>
    </location>
</feature>
<protein>
    <recommendedName>
        <fullName evidence="4">EF-hand domain-containing protein</fullName>
    </recommendedName>
</protein>
<feature type="region of interest" description="Disordered" evidence="1">
    <location>
        <begin position="38"/>
        <end position="121"/>
    </location>
</feature>
<keyword evidence="3" id="KW-1185">Reference proteome</keyword>
<gene>
    <name evidence="2" type="ORF">WJX81_005695</name>
</gene>
<dbReference type="EMBL" id="JALJOU010000105">
    <property type="protein sequence ID" value="KAK9821234.1"/>
    <property type="molecule type" value="Genomic_DNA"/>
</dbReference>
<accession>A0AAW1QIM2</accession>
<sequence length="194" mass="21267">MDAENEFEKAREARIAQNQAKLAQLQVASLAASLTLPDKQAAAAHEQRREAVRQELVVEKPRRTSTRAAAAETRQRLHRAAQANSEESSSDSAGETSLASAAGAKSDEYDPASDPEAAHASDEELEAAFHVVAAGRPHVTLHNVMQVFQRLREEDLSEERGMAMMEYARQVAFEAGRLDLAAFRRLCREALDVA</sequence>
<organism evidence="2 3">
    <name type="scientific">Elliptochloris bilobata</name>
    <dbReference type="NCBI Taxonomy" id="381761"/>
    <lineage>
        <taxon>Eukaryota</taxon>
        <taxon>Viridiplantae</taxon>
        <taxon>Chlorophyta</taxon>
        <taxon>core chlorophytes</taxon>
        <taxon>Trebouxiophyceae</taxon>
        <taxon>Trebouxiophyceae incertae sedis</taxon>
        <taxon>Elliptochloris clade</taxon>
        <taxon>Elliptochloris</taxon>
    </lineage>
</organism>
<evidence type="ECO:0000313" key="3">
    <source>
        <dbReference type="Proteomes" id="UP001445335"/>
    </source>
</evidence>
<comment type="caution">
    <text evidence="2">The sequence shown here is derived from an EMBL/GenBank/DDBJ whole genome shotgun (WGS) entry which is preliminary data.</text>
</comment>
<dbReference type="AlphaFoldDB" id="A0AAW1QIM2"/>
<feature type="compositionally biased region" description="Polar residues" evidence="1">
    <location>
        <begin position="82"/>
        <end position="99"/>
    </location>
</feature>